<dbReference type="InterPro" id="IPR002701">
    <property type="entry name" value="CM_II_prokaryot"/>
</dbReference>
<evidence type="ECO:0000313" key="7">
    <source>
        <dbReference type="Proteomes" id="UP000234667"/>
    </source>
</evidence>
<comment type="caution">
    <text evidence="6">The sequence shown here is derived from an EMBL/GenBank/DDBJ whole genome shotgun (WGS) entry which is preliminary data.</text>
</comment>
<dbReference type="GO" id="GO:0046417">
    <property type="term" value="P:chorismate metabolic process"/>
    <property type="evidence" value="ECO:0007669"/>
    <property type="project" value="InterPro"/>
</dbReference>
<keyword evidence="4 5" id="KW-0413">Isomerase</keyword>
<dbReference type="PANTHER" id="PTHR38041:SF2">
    <property type="entry name" value="SECRETED CHORISMATE MUTASE"/>
    <property type="match status" value="1"/>
</dbReference>
<evidence type="ECO:0000256" key="3">
    <source>
        <dbReference type="ARBA" id="ARBA00022729"/>
    </source>
</evidence>
<dbReference type="PIRSF" id="PIRSF026640">
    <property type="entry name" value="Peripl_chor_mut"/>
    <property type="match status" value="1"/>
</dbReference>
<evidence type="ECO:0000256" key="4">
    <source>
        <dbReference type="ARBA" id="ARBA00023235"/>
    </source>
</evidence>
<name>A0A2J5PJ49_9ENTR</name>
<dbReference type="SMART" id="SM00830">
    <property type="entry name" value="CM_2"/>
    <property type="match status" value="1"/>
</dbReference>
<sequence length="181" mass="20261">MMPYKLYTAVLLLAAASFSATAISASPPSIGNLINERLSLMKDVAGYKAQHHQAIEDLQQEKKVLESATADADSLGLKGESVRPFIQAQMDAAKAIQYRYRADWLAAPETDWRPRPLQDVRTQIGQLSHRILQSVAARLKSGQPLTEQGQEAFMHAVQQKNLHEQDKHRIWETMKGISLKD</sequence>
<proteinExistence type="predicted"/>
<evidence type="ECO:0000313" key="6">
    <source>
        <dbReference type="EMBL" id="PLO66081.1"/>
    </source>
</evidence>
<dbReference type="EC" id="5.4.99.5" evidence="2 5"/>
<dbReference type="Pfam" id="PF01817">
    <property type="entry name" value="CM_2"/>
    <property type="match status" value="1"/>
</dbReference>
<dbReference type="InterPro" id="IPR036263">
    <property type="entry name" value="Chorismate_II_sf"/>
</dbReference>
<comment type="function">
    <text evidence="5">Catalyzes the Claisen rearrangement of chorismate to prephenate.</text>
</comment>
<dbReference type="NCBIfam" id="TIGR01806">
    <property type="entry name" value="CM_mono2"/>
    <property type="match status" value="1"/>
</dbReference>
<dbReference type="AlphaFoldDB" id="A0A2J5PJ49"/>
<protein>
    <recommendedName>
        <fullName evidence="2 5">Chorismate mutase</fullName>
        <ecNumber evidence="2 5">5.4.99.5</ecNumber>
    </recommendedName>
</protein>
<evidence type="ECO:0000256" key="5">
    <source>
        <dbReference type="PIRNR" id="PIRNR026640"/>
    </source>
</evidence>
<dbReference type="Gene3D" id="1.20.59.10">
    <property type="entry name" value="Chorismate mutase"/>
    <property type="match status" value="1"/>
</dbReference>
<dbReference type="NCBIfam" id="NF005965">
    <property type="entry name" value="PRK08055.1"/>
    <property type="match status" value="1"/>
</dbReference>
<comment type="pathway">
    <text evidence="1 5">Metabolic intermediate biosynthesis; prephenate biosynthesis; prephenate from chorismate: step 1/1.</text>
</comment>
<dbReference type="InterPro" id="IPR008240">
    <property type="entry name" value="Chorismate_mutase_periplasmic"/>
</dbReference>
<dbReference type="SUPFAM" id="SSF48600">
    <property type="entry name" value="Chorismate mutase II"/>
    <property type="match status" value="1"/>
</dbReference>
<dbReference type="EMBL" id="PIDR01000785">
    <property type="protein sequence ID" value="PLO66081.1"/>
    <property type="molecule type" value="Genomic_DNA"/>
</dbReference>
<accession>A0A2J5PJ49</accession>
<dbReference type="GO" id="GO:0009697">
    <property type="term" value="P:salicylic acid biosynthetic process"/>
    <property type="evidence" value="ECO:0007669"/>
    <property type="project" value="TreeGrafter"/>
</dbReference>
<comment type="catalytic activity">
    <reaction evidence="5">
        <text>chorismate = prephenate</text>
        <dbReference type="Rhea" id="RHEA:13897"/>
        <dbReference type="ChEBI" id="CHEBI:29748"/>
        <dbReference type="ChEBI" id="CHEBI:29934"/>
        <dbReference type="EC" id="5.4.99.5"/>
    </reaction>
</comment>
<dbReference type="PANTHER" id="PTHR38041">
    <property type="entry name" value="CHORISMATE MUTASE"/>
    <property type="match status" value="1"/>
</dbReference>
<evidence type="ECO:0000256" key="1">
    <source>
        <dbReference type="ARBA" id="ARBA00004817"/>
    </source>
</evidence>
<evidence type="ECO:0000256" key="2">
    <source>
        <dbReference type="ARBA" id="ARBA00012404"/>
    </source>
</evidence>
<keyword evidence="3" id="KW-0732">Signal</keyword>
<organism evidence="6 7">
    <name type="scientific">Klebsiella michiganensis</name>
    <dbReference type="NCBI Taxonomy" id="1134687"/>
    <lineage>
        <taxon>Bacteria</taxon>
        <taxon>Pseudomonadati</taxon>
        <taxon>Pseudomonadota</taxon>
        <taxon>Gammaproteobacteria</taxon>
        <taxon>Enterobacterales</taxon>
        <taxon>Enterobacteriaceae</taxon>
        <taxon>Klebsiella/Raoultella group</taxon>
        <taxon>Klebsiella</taxon>
    </lineage>
</organism>
<dbReference type="InterPro" id="IPR036979">
    <property type="entry name" value="CM_dom_sf"/>
</dbReference>
<dbReference type="RefSeq" id="WP_102962110.1">
    <property type="nucleotide sequence ID" value="NZ_CABGWH010000019.1"/>
</dbReference>
<gene>
    <name evidence="6" type="ORF">CWN49_21790</name>
</gene>
<dbReference type="Proteomes" id="UP000234667">
    <property type="component" value="Unassembled WGS sequence"/>
</dbReference>
<dbReference type="PROSITE" id="PS51168">
    <property type="entry name" value="CHORISMATE_MUT_2"/>
    <property type="match status" value="1"/>
</dbReference>
<dbReference type="UniPathway" id="UPA00120">
    <property type="reaction ID" value="UER00203"/>
</dbReference>
<reference evidence="6 7" key="2">
    <citation type="submission" date="2018-01" db="EMBL/GenBank/DDBJ databases">
        <title>Genomic study of Klebsiella pneumoniae.</title>
        <authorList>
            <person name="Yang Y."/>
            <person name="Bicalho R."/>
        </authorList>
    </citation>
    <scope>NUCLEOTIDE SEQUENCE [LARGE SCALE GENOMIC DNA]</scope>
    <source>
        <strain evidence="6 7">A10</strain>
    </source>
</reference>
<reference evidence="6 7" key="1">
    <citation type="submission" date="2017-11" db="EMBL/GenBank/DDBJ databases">
        <authorList>
            <person name="Han C.G."/>
        </authorList>
    </citation>
    <scope>NUCLEOTIDE SEQUENCE [LARGE SCALE GENOMIC DNA]</scope>
    <source>
        <strain evidence="6 7">A10</strain>
    </source>
</reference>
<dbReference type="GO" id="GO:0004106">
    <property type="term" value="F:chorismate mutase activity"/>
    <property type="evidence" value="ECO:0007669"/>
    <property type="project" value="UniProtKB-EC"/>
</dbReference>
<dbReference type="InterPro" id="IPR051331">
    <property type="entry name" value="Chorismate_mutase-related"/>
</dbReference>